<dbReference type="EMBL" id="AGVV01000016">
    <property type="protein sequence ID" value="EHK77964.1"/>
    <property type="molecule type" value="Genomic_DNA"/>
</dbReference>
<keyword evidence="1" id="KW-0812">Transmembrane</keyword>
<keyword evidence="1" id="KW-1133">Transmembrane helix</keyword>
<feature type="transmembrane region" description="Helical" evidence="1">
    <location>
        <begin position="233"/>
        <end position="252"/>
    </location>
</feature>
<evidence type="ECO:0000313" key="2">
    <source>
        <dbReference type="EMBL" id="EHK77964.1"/>
    </source>
</evidence>
<dbReference type="Proteomes" id="UP000004038">
    <property type="component" value="Unassembled WGS sequence"/>
</dbReference>
<gene>
    <name evidence="2" type="ORF">SM0020_10930</name>
</gene>
<feature type="transmembrane region" description="Helical" evidence="1">
    <location>
        <begin position="144"/>
        <end position="168"/>
    </location>
</feature>
<proteinExistence type="predicted"/>
<feature type="transmembrane region" description="Helical" evidence="1">
    <location>
        <begin position="175"/>
        <end position="198"/>
    </location>
</feature>
<dbReference type="Pfam" id="PF13795">
    <property type="entry name" value="HupE_UreJ_2"/>
    <property type="match status" value="1"/>
</dbReference>
<evidence type="ECO:0000256" key="1">
    <source>
        <dbReference type="SAM" id="Phobius"/>
    </source>
</evidence>
<organism evidence="2 3">
    <name type="scientific">Sinorhizobium meliloti CCNWSX0020</name>
    <dbReference type="NCBI Taxonomy" id="1107881"/>
    <lineage>
        <taxon>Bacteria</taxon>
        <taxon>Pseudomonadati</taxon>
        <taxon>Pseudomonadota</taxon>
        <taxon>Alphaproteobacteria</taxon>
        <taxon>Hyphomicrobiales</taxon>
        <taxon>Rhizobiaceae</taxon>
        <taxon>Sinorhizobium/Ensifer group</taxon>
        <taxon>Sinorhizobium</taxon>
    </lineage>
</organism>
<reference evidence="2 3" key="1">
    <citation type="journal article" date="2012" name="J. Bacteriol.">
        <title>Draft Genome Sequence of Sinorhizobium meliloti CCNWSX0020, a Nitrogen-Fixing Symbiont with Copper Tolerance Capability Isolated from Lead-Zinc Mine Tailings.</title>
        <authorList>
            <person name="Li Z."/>
            <person name="Ma Z."/>
            <person name="Hao X."/>
            <person name="Wei G."/>
        </authorList>
    </citation>
    <scope>NUCLEOTIDE SEQUENCE [LARGE SCALE GENOMIC DNA]</scope>
    <source>
        <strain evidence="2 3">CCNWSX0020</strain>
    </source>
</reference>
<dbReference type="RefSeq" id="WP_003528414.1">
    <property type="nucleotide sequence ID" value="NZ_AGVV01000016.1"/>
</dbReference>
<feature type="transmembrane region" description="Helical" evidence="1">
    <location>
        <begin position="264"/>
        <end position="293"/>
    </location>
</feature>
<dbReference type="AlphaFoldDB" id="H0FYB0"/>
<evidence type="ECO:0008006" key="4">
    <source>
        <dbReference type="Google" id="ProtNLM"/>
    </source>
</evidence>
<sequence length="326" mass="35218">MIRLVPFVLASLFAIPAAQSHELRPAFLQIDEVAPEQYAVTWKVPARGDLKMALYVRFPATCRQVSEPVEGYIDTAHVSRWRVSCNGGLTSQTVSIEGLASTYTDALARIVNLDGTIQTSRISATSPEMRVAKRPTALATAGTYFLLGIEHILLGFDHLLFVLALLLLIRDLRSLLLTITAFTAAHSITLAFSALGIASAPQPPVEALIALSIMFVASEIVRSSCGNLSSRYPWLVSFLFGLLHGFGFGGALREIGLPQKDVPLALLTFNLGVETGQLVFVGAALLLVGCVGLRPVYNVSRARLLLAYFIGTVAAFWFVQRLAGFA</sequence>
<feature type="transmembrane region" description="Helical" evidence="1">
    <location>
        <begin position="204"/>
        <end position="221"/>
    </location>
</feature>
<dbReference type="InterPro" id="IPR032809">
    <property type="entry name" value="Put_HupE_UreJ"/>
</dbReference>
<keyword evidence="1" id="KW-0472">Membrane</keyword>
<evidence type="ECO:0000313" key="3">
    <source>
        <dbReference type="Proteomes" id="UP000004038"/>
    </source>
</evidence>
<accession>H0FYB0</accession>
<dbReference type="PATRIC" id="fig|1107881.3.peg.2209"/>
<feature type="transmembrane region" description="Helical" evidence="1">
    <location>
        <begin position="305"/>
        <end position="323"/>
    </location>
</feature>
<name>H0FYB0_RHIML</name>
<protein>
    <recommendedName>
        <fullName evidence="4">HupE/UreJ protein</fullName>
    </recommendedName>
</protein>